<proteinExistence type="predicted"/>
<feature type="transmembrane region" description="Helical" evidence="1">
    <location>
        <begin position="181"/>
        <end position="198"/>
    </location>
</feature>
<dbReference type="EMBL" id="AXCY01000015">
    <property type="protein sequence ID" value="KGM11751.1"/>
    <property type="molecule type" value="Genomic_DNA"/>
</dbReference>
<evidence type="ECO:0000256" key="1">
    <source>
        <dbReference type="SAM" id="Phobius"/>
    </source>
</evidence>
<dbReference type="AlphaFoldDB" id="A0A0A0BV30"/>
<feature type="transmembrane region" description="Helical" evidence="1">
    <location>
        <begin position="46"/>
        <end position="66"/>
    </location>
</feature>
<protein>
    <recommendedName>
        <fullName evidence="4">DUF998 domain-containing protein</fullName>
    </recommendedName>
</protein>
<comment type="caution">
    <text evidence="2">The sequence shown here is derived from an EMBL/GenBank/DDBJ whole genome shotgun (WGS) entry which is preliminary data.</text>
</comment>
<keyword evidence="1" id="KW-0812">Transmembrane</keyword>
<evidence type="ECO:0000313" key="3">
    <source>
        <dbReference type="Proteomes" id="UP000029839"/>
    </source>
</evidence>
<feature type="transmembrane region" description="Helical" evidence="1">
    <location>
        <begin position="140"/>
        <end position="161"/>
    </location>
</feature>
<reference evidence="2 3" key="1">
    <citation type="submission" date="2013-08" db="EMBL/GenBank/DDBJ databases">
        <title>Genome sequencing of Cellulomonas carbonis T26.</title>
        <authorList>
            <person name="Chen F."/>
            <person name="Li Y."/>
            <person name="Wang G."/>
        </authorList>
    </citation>
    <scope>NUCLEOTIDE SEQUENCE [LARGE SCALE GENOMIC DNA]</scope>
    <source>
        <strain evidence="2 3">T26</strain>
    </source>
</reference>
<organism evidence="2 3">
    <name type="scientific">Cellulomonas carbonis T26</name>
    <dbReference type="NCBI Taxonomy" id="947969"/>
    <lineage>
        <taxon>Bacteria</taxon>
        <taxon>Bacillati</taxon>
        <taxon>Actinomycetota</taxon>
        <taxon>Actinomycetes</taxon>
        <taxon>Micrococcales</taxon>
        <taxon>Cellulomonadaceae</taxon>
        <taxon>Cellulomonas</taxon>
    </lineage>
</organism>
<reference evidence="2 3" key="2">
    <citation type="journal article" date="2015" name="Stand. Genomic Sci.">
        <title>Draft genome sequence of Cellulomonas carbonis T26(T) and comparative analysis of six Cellulomonas genomes.</title>
        <authorList>
            <person name="Zhuang W."/>
            <person name="Zhang S."/>
            <person name="Xia X."/>
            <person name="Wang G."/>
        </authorList>
    </citation>
    <scope>NUCLEOTIDE SEQUENCE [LARGE SCALE GENOMIC DNA]</scope>
    <source>
        <strain evidence="2 3">T26</strain>
    </source>
</reference>
<keyword evidence="1" id="KW-1133">Transmembrane helix</keyword>
<dbReference type="Proteomes" id="UP000029839">
    <property type="component" value="Unassembled WGS sequence"/>
</dbReference>
<keyword evidence="1" id="KW-0472">Membrane</keyword>
<name>A0A0A0BV30_9CELL</name>
<sequence length="227" mass="23740">MNRRPLPFSAAVLVGVVGPFAFAVVHLVNAVTLESRLLDMDRENNLPTWFSSSLFLLAAVACLGAAGQAERRTGRLGWLVVALLSFAFSVDEVASVHEEAGRRLGAETTLSVAQPLAAVTVLVLLLVVAHAVGAPARRPLRLAGGVLLASQVTATVAGLLVDGTGRFLLETAEDTTEMLTATALLAAALVGAGVRLDLRPSSVGHELRSWAAARDAEPAEPVHAWRS</sequence>
<feature type="transmembrane region" description="Helical" evidence="1">
    <location>
        <begin position="78"/>
        <end position="96"/>
    </location>
</feature>
<dbReference type="OrthoDB" id="5191297at2"/>
<feature type="transmembrane region" description="Helical" evidence="1">
    <location>
        <begin position="116"/>
        <end position="133"/>
    </location>
</feature>
<evidence type="ECO:0008006" key="4">
    <source>
        <dbReference type="Google" id="ProtNLM"/>
    </source>
</evidence>
<gene>
    <name evidence="2" type="ORF">N868_07530</name>
</gene>
<evidence type="ECO:0000313" key="2">
    <source>
        <dbReference type="EMBL" id="KGM11751.1"/>
    </source>
</evidence>
<accession>A0A0A0BV30</accession>
<keyword evidence="3" id="KW-1185">Reference proteome</keyword>
<dbReference type="RefSeq" id="WP_043604059.1">
    <property type="nucleotide sequence ID" value="NZ_AXCY01000015.1"/>
</dbReference>